<feature type="transmembrane region" description="Helical" evidence="1">
    <location>
        <begin position="55"/>
        <end position="71"/>
    </location>
</feature>
<keyword evidence="1" id="KW-0812">Transmembrane</keyword>
<keyword evidence="3" id="KW-1185">Reference proteome</keyword>
<organism evidence="2 3">
    <name type="scientific">Danaus plexippus plexippus</name>
    <dbReference type="NCBI Taxonomy" id="278856"/>
    <lineage>
        <taxon>Eukaryota</taxon>
        <taxon>Metazoa</taxon>
        <taxon>Ecdysozoa</taxon>
        <taxon>Arthropoda</taxon>
        <taxon>Hexapoda</taxon>
        <taxon>Insecta</taxon>
        <taxon>Pterygota</taxon>
        <taxon>Neoptera</taxon>
        <taxon>Endopterygota</taxon>
        <taxon>Lepidoptera</taxon>
        <taxon>Glossata</taxon>
        <taxon>Ditrysia</taxon>
        <taxon>Papilionoidea</taxon>
        <taxon>Nymphalidae</taxon>
        <taxon>Danainae</taxon>
        <taxon>Danaini</taxon>
        <taxon>Danaina</taxon>
        <taxon>Danaus</taxon>
        <taxon>Danaus</taxon>
    </lineage>
</organism>
<evidence type="ECO:0000313" key="2">
    <source>
        <dbReference type="EMBL" id="OWR55188.1"/>
    </source>
</evidence>
<sequence length="100" mass="11697">MVTPRHLRAFYTKIEGICKESGIIAGKSGRHMKFPYTMSAKIAQFPYTLYVNNNYVWMYLPLAFICSFYFFSKIHAIVNSDANVRNWAETQRKAAEKEHH</sequence>
<dbReference type="KEGG" id="dpl:KGM_211752"/>
<keyword evidence="1" id="KW-1133">Transmembrane helix</keyword>
<keyword evidence="1" id="KW-0472">Membrane</keyword>
<dbReference type="AlphaFoldDB" id="A0A212FN77"/>
<protein>
    <submittedName>
        <fullName evidence="2">Uncharacterized protein</fullName>
    </submittedName>
</protein>
<accession>A0A212FN77</accession>
<gene>
    <name evidence="2" type="ORF">KGM_211752</name>
</gene>
<name>A0A212FN77_DANPL</name>
<dbReference type="Proteomes" id="UP000007151">
    <property type="component" value="Unassembled WGS sequence"/>
</dbReference>
<reference evidence="2 3" key="1">
    <citation type="journal article" date="2011" name="Cell">
        <title>The monarch butterfly genome yields insights into long-distance migration.</title>
        <authorList>
            <person name="Zhan S."/>
            <person name="Merlin C."/>
            <person name="Boore J.L."/>
            <person name="Reppert S.M."/>
        </authorList>
    </citation>
    <scope>NUCLEOTIDE SEQUENCE [LARGE SCALE GENOMIC DNA]</scope>
    <source>
        <strain evidence="2">F-2</strain>
    </source>
</reference>
<proteinExistence type="predicted"/>
<evidence type="ECO:0000313" key="3">
    <source>
        <dbReference type="Proteomes" id="UP000007151"/>
    </source>
</evidence>
<evidence type="ECO:0000256" key="1">
    <source>
        <dbReference type="SAM" id="Phobius"/>
    </source>
</evidence>
<dbReference type="InParanoid" id="A0A212FN77"/>
<comment type="caution">
    <text evidence="2">The sequence shown here is derived from an EMBL/GenBank/DDBJ whole genome shotgun (WGS) entry which is preliminary data.</text>
</comment>
<dbReference type="EMBL" id="AGBW02006825">
    <property type="protein sequence ID" value="OWR55188.1"/>
    <property type="molecule type" value="Genomic_DNA"/>
</dbReference>